<proteinExistence type="predicted"/>
<sequence>MTTKLNLYDHRIEPIGTATFIKAKNGYEVVYNDDVHYGNTTLTKEELPAYLSSMGLNSMSGKQTSLMDFI</sequence>
<accession>A0A3E0AZX7</accession>
<comment type="caution">
    <text evidence="1">The sequence shown here is derived from an EMBL/GenBank/DDBJ whole genome shotgun (WGS) entry which is preliminary data.</text>
</comment>
<dbReference type="RefSeq" id="WP_115883980.1">
    <property type="nucleotide sequence ID" value="NZ_CBCSHX010000001.1"/>
</dbReference>
<keyword evidence="2" id="KW-1185">Reference proteome</keyword>
<name>A0A3E0AZX7_9STAP</name>
<dbReference type="EMBL" id="QUMW01000009">
    <property type="protein sequence ID" value="REG25277.1"/>
    <property type="molecule type" value="Genomic_DNA"/>
</dbReference>
<dbReference type="AlphaFoldDB" id="A0A3E0AZX7"/>
<gene>
    <name evidence="1" type="ORF">DFR63_0303</name>
</gene>
<organism evidence="1 2">
    <name type="scientific">Jeotgalicoccus halotolerans</name>
    <dbReference type="NCBI Taxonomy" id="157227"/>
    <lineage>
        <taxon>Bacteria</taxon>
        <taxon>Bacillati</taxon>
        <taxon>Bacillota</taxon>
        <taxon>Bacilli</taxon>
        <taxon>Bacillales</taxon>
        <taxon>Staphylococcaceae</taxon>
        <taxon>Jeotgalicoccus</taxon>
    </lineage>
</organism>
<evidence type="ECO:0000313" key="2">
    <source>
        <dbReference type="Proteomes" id="UP000257076"/>
    </source>
</evidence>
<dbReference type="Proteomes" id="UP000257076">
    <property type="component" value="Unassembled WGS sequence"/>
</dbReference>
<evidence type="ECO:0000313" key="1">
    <source>
        <dbReference type="EMBL" id="REG25277.1"/>
    </source>
</evidence>
<protein>
    <submittedName>
        <fullName evidence="1">Uncharacterized protein</fullName>
    </submittedName>
</protein>
<reference evidence="1 2" key="1">
    <citation type="submission" date="2018-08" db="EMBL/GenBank/DDBJ databases">
        <title>Genomic Encyclopedia of Type Strains, Phase IV (KMG-IV): sequencing the most valuable type-strain genomes for metagenomic binning, comparative biology and taxonomic classification.</title>
        <authorList>
            <person name="Goeker M."/>
        </authorList>
    </citation>
    <scope>NUCLEOTIDE SEQUENCE [LARGE SCALE GENOMIC DNA]</scope>
    <source>
        <strain evidence="1 2">DSM 17274</strain>
    </source>
</reference>
<dbReference type="OrthoDB" id="2418505at2"/>